<feature type="transmembrane region" description="Helical" evidence="8">
    <location>
        <begin position="152"/>
        <end position="174"/>
    </location>
</feature>
<keyword evidence="3" id="KW-1003">Cell membrane</keyword>
<feature type="region of interest" description="Disordered" evidence="9">
    <location>
        <begin position="219"/>
        <end position="239"/>
    </location>
</feature>
<feature type="domain" description="ABC transmembrane type-1" evidence="10">
    <location>
        <begin position="18"/>
        <end position="205"/>
    </location>
</feature>
<dbReference type="GO" id="GO:0043190">
    <property type="term" value="C:ATP-binding cassette (ABC) transporter complex"/>
    <property type="evidence" value="ECO:0007669"/>
    <property type="project" value="InterPro"/>
</dbReference>
<feature type="transmembrane region" description="Helical" evidence="8">
    <location>
        <begin position="186"/>
        <end position="208"/>
    </location>
</feature>
<evidence type="ECO:0000256" key="8">
    <source>
        <dbReference type="RuleBase" id="RU363032"/>
    </source>
</evidence>
<dbReference type="GeneID" id="79950539"/>
<keyword evidence="6 8" id="KW-1133">Transmembrane helix</keyword>
<dbReference type="SUPFAM" id="SSF161098">
    <property type="entry name" value="MetI-like"/>
    <property type="match status" value="1"/>
</dbReference>
<evidence type="ECO:0000259" key="10">
    <source>
        <dbReference type="PROSITE" id="PS50928"/>
    </source>
</evidence>
<evidence type="ECO:0000256" key="5">
    <source>
        <dbReference type="ARBA" id="ARBA00022970"/>
    </source>
</evidence>
<dbReference type="InterPro" id="IPR043429">
    <property type="entry name" value="ArtM/GltK/GlnP/TcyL/YhdX-like"/>
</dbReference>
<keyword evidence="7 8" id="KW-0472">Membrane</keyword>
<dbReference type="InterPro" id="IPR000515">
    <property type="entry name" value="MetI-like"/>
</dbReference>
<dbReference type="RefSeq" id="WP_278099120.1">
    <property type="nucleotide sequence ID" value="NZ_CP091092.1"/>
</dbReference>
<dbReference type="GO" id="GO:0022857">
    <property type="term" value="F:transmembrane transporter activity"/>
    <property type="evidence" value="ECO:0007669"/>
    <property type="project" value="InterPro"/>
</dbReference>
<feature type="compositionally biased region" description="Basic residues" evidence="9">
    <location>
        <begin position="222"/>
        <end position="239"/>
    </location>
</feature>
<feature type="transmembrane region" description="Helical" evidence="8">
    <location>
        <begin position="53"/>
        <end position="74"/>
    </location>
</feature>
<sequence length="239" mass="25828">MDADFLINILLPALWGGLLVTLKLIVLSAPFGLLFGVLVAVGRVYGGKGVNLLCRFFVGFVKGCPLLLLLFILYFGLPSIGIYLTALSASIIGFICCNSAYNSEYIRGAILSVKEGQMVAASALGMTKTQAIRYVVLPQAMRRAIPGLSNEFIYLIKYSSLAYMITLIELTGAGKLVFSKYFEPDVFMMIGAVYLALVTITTICANALERKLSIPGTPGHSVKIKNPAKIKKNNKKTTG</sequence>
<dbReference type="Pfam" id="PF00528">
    <property type="entry name" value="BPD_transp_1"/>
    <property type="match status" value="1"/>
</dbReference>
<evidence type="ECO:0000256" key="6">
    <source>
        <dbReference type="ARBA" id="ARBA00022989"/>
    </source>
</evidence>
<feature type="transmembrane region" description="Helical" evidence="8">
    <location>
        <begin position="80"/>
        <end position="101"/>
    </location>
</feature>
<dbReference type="GO" id="GO:0006865">
    <property type="term" value="P:amino acid transport"/>
    <property type="evidence" value="ECO:0007669"/>
    <property type="project" value="UniProtKB-KW"/>
</dbReference>
<dbReference type="InterPro" id="IPR010065">
    <property type="entry name" value="AA_ABC_transptr_permease_3TM"/>
</dbReference>
<reference evidence="11" key="1">
    <citation type="submission" date="2022-01" db="EMBL/GenBank/DDBJ databases">
        <title>Complete genome of Methanomicrobium antiquum DSM 21220.</title>
        <authorList>
            <person name="Chen S.-C."/>
            <person name="You Y.-T."/>
            <person name="Zhou Y.-Z."/>
            <person name="Lai M.-C."/>
        </authorList>
    </citation>
    <scope>NUCLEOTIDE SEQUENCE</scope>
    <source>
        <strain evidence="11">DSM 21220</strain>
    </source>
</reference>
<dbReference type="InterPro" id="IPR035906">
    <property type="entry name" value="MetI-like_sf"/>
</dbReference>
<keyword evidence="5" id="KW-0029">Amino-acid transport</keyword>
<organism evidence="11 12">
    <name type="scientific">Methanomicrobium antiquum</name>
    <dbReference type="NCBI Taxonomy" id="487686"/>
    <lineage>
        <taxon>Archaea</taxon>
        <taxon>Methanobacteriati</taxon>
        <taxon>Methanobacteriota</taxon>
        <taxon>Stenosarchaea group</taxon>
        <taxon>Methanomicrobia</taxon>
        <taxon>Methanomicrobiales</taxon>
        <taxon>Methanomicrobiaceae</taxon>
        <taxon>Methanomicrobium</taxon>
    </lineage>
</organism>
<dbReference type="PANTHER" id="PTHR30614:SF0">
    <property type="entry name" value="L-CYSTINE TRANSPORT SYSTEM PERMEASE PROTEIN TCYL"/>
    <property type="match status" value="1"/>
</dbReference>
<keyword evidence="12" id="KW-1185">Reference proteome</keyword>
<dbReference type="Gene3D" id="1.10.3720.10">
    <property type="entry name" value="MetI-like"/>
    <property type="match status" value="1"/>
</dbReference>
<proteinExistence type="inferred from homology"/>
<feature type="transmembrane region" description="Helical" evidence="8">
    <location>
        <begin position="20"/>
        <end position="41"/>
    </location>
</feature>
<evidence type="ECO:0000256" key="4">
    <source>
        <dbReference type="ARBA" id="ARBA00022692"/>
    </source>
</evidence>
<dbReference type="EMBL" id="CP091092">
    <property type="protein sequence ID" value="WFN36282.1"/>
    <property type="molecule type" value="Genomic_DNA"/>
</dbReference>
<dbReference type="NCBIfam" id="TIGR01726">
    <property type="entry name" value="HEQRo_perm_3TM"/>
    <property type="match status" value="1"/>
</dbReference>
<dbReference type="CDD" id="cd06261">
    <property type="entry name" value="TM_PBP2"/>
    <property type="match status" value="1"/>
</dbReference>
<dbReference type="PANTHER" id="PTHR30614">
    <property type="entry name" value="MEMBRANE COMPONENT OF AMINO ACID ABC TRANSPORTER"/>
    <property type="match status" value="1"/>
</dbReference>
<dbReference type="KEGG" id="manq:L1994_09035"/>
<evidence type="ECO:0000256" key="2">
    <source>
        <dbReference type="ARBA" id="ARBA00022448"/>
    </source>
</evidence>
<evidence type="ECO:0000256" key="9">
    <source>
        <dbReference type="SAM" id="MobiDB-lite"/>
    </source>
</evidence>
<evidence type="ECO:0000313" key="12">
    <source>
        <dbReference type="Proteomes" id="UP001218895"/>
    </source>
</evidence>
<keyword evidence="4 8" id="KW-0812">Transmembrane</keyword>
<accession>A0AAF0JLN2</accession>
<gene>
    <name evidence="11" type="ORF">L1994_09035</name>
</gene>
<keyword evidence="2 8" id="KW-0813">Transport</keyword>
<comment type="similarity">
    <text evidence="8">Belongs to the binding-protein-dependent transport system permease family.</text>
</comment>
<evidence type="ECO:0000256" key="7">
    <source>
        <dbReference type="ARBA" id="ARBA00023136"/>
    </source>
</evidence>
<dbReference type="PROSITE" id="PS50928">
    <property type="entry name" value="ABC_TM1"/>
    <property type="match status" value="1"/>
</dbReference>
<evidence type="ECO:0000313" key="11">
    <source>
        <dbReference type="EMBL" id="WFN36282.1"/>
    </source>
</evidence>
<dbReference type="AlphaFoldDB" id="A0AAF0JLN2"/>
<evidence type="ECO:0000256" key="1">
    <source>
        <dbReference type="ARBA" id="ARBA00004651"/>
    </source>
</evidence>
<dbReference type="Proteomes" id="UP001218895">
    <property type="component" value="Chromosome"/>
</dbReference>
<protein>
    <submittedName>
        <fullName evidence="11">Amino acid ABC transporter permease</fullName>
    </submittedName>
</protein>
<evidence type="ECO:0000256" key="3">
    <source>
        <dbReference type="ARBA" id="ARBA00022475"/>
    </source>
</evidence>
<name>A0AAF0JLN2_9EURY</name>
<comment type="subcellular location">
    <subcellularLocation>
        <location evidence="1 8">Cell membrane</location>
        <topology evidence="1 8">Multi-pass membrane protein</topology>
    </subcellularLocation>
</comment>